<dbReference type="InterPro" id="IPR026055">
    <property type="entry name" value="FAR"/>
</dbReference>
<comment type="catalytic activity">
    <reaction evidence="9 10">
        <text>a long-chain fatty acyl-CoA + 2 NADPH + 2 H(+) = a long-chain primary fatty alcohol + 2 NADP(+) + CoA</text>
        <dbReference type="Rhea" id="RHEA:52716"/>
        <dbReference type="ChEBI" id="CHEBI:15378"/>
        <dbReference type="ChEBI" id="CHEBI:57287"/>
        <dbReference type="ChEBI" id="CHEBI:57783"/>
        <dbReference type="ChEBI" id="CHEBI:58349"/>
        <dbReference type="ChEBI" id="CHEBI:77396"/>
        <dbReference type="ChEBI" id="CHEBI:83139"/>
        <dbReference type="EC" id="1.2.1.84"/>
    </reaction>
</comment>
<gene>
    <name evidence="13" type="primary">AUGUSTUS-3.0.2_15203</name>
    <name evidence="13" type="ORF">TcasGA2_TC015203</name>
</gene>
<dbReference type="PANTHER" id="PTHR11011:SF60">
    <property type="entry name" value="FATTY ACYL-COA REDUCTASE-RELATED"/>
    <property type="match status" value="1"/>
</dbReference>
<dbReference type="eggNOG" id="KOG1221">
    <property type="taxonomic scope" value="Eukaryota"/>
</dbReference>
<evidence type="ECO:0000256" key="3">
    <source>
        <dbReference type="ARBA" id="ARBA00022516"/>
    </source>
</evidence>
<dbReference type="KEGG" id="tca:662610"/>
<dbReference type="AlphaFoldDB" id="D2A5A7"/>
<evidence type="ECO:0000256" key="9">
    <source>
        <dbReference type="ARBA" id="ARBA00052530"/>
    </source>
</evidence>
<evidence type="ECO:0000259" key="11">
    <source>
        <dbReference type="Pfam" id="PF03015"/>
    </source>
</evidence>
<keyword evidence="6 10" id="KW-1133">Transmembrane helix</keyword>
<dbReference type="Gene3D" id="3.40.50.720">
    <property type="entry name" value="NAD(P)-binding Rossmann-like Domain"/>
    <property type="match status" value="1"/>
</dbReference>
<reference evidence="13 14" key="2">
    <citation type="journal article" date="2010" name="Nucleic Acids Res.">
        <title>BeetleBase in 2010: revisions to provide comprehensive genomic information for Tribolium castaneum.</title>
        <authorList>
            <person name="Kim H.S."/>
            <person name="Murphy T."/>
            <person name="Xia J."/>
            <person name="Caragea D."/>
            <person name="Park Y."/>
            <person name="Beeman R.W."/>
            <person name="Lorenzen M.D."/>
            <person name="Butcher S."/>
            <person name="Manak J.R."/>
            <person name="Brown S.J."/>
        </authorList>
    </citation>
    <scope>GENOME REANNOTATION</scope>
    <source>
        <strain evidence="13 14">Georgia GA2</strain>
    </source>
</reference>
<dbReference type="CDD" id="cd05236">
    <property type="entry name" value="FAR-N_SDR_e"/>
    <property type="match status" value="1"/>
</dbReference>
<protein>
    <recommendedName>
        <fullName evidence="10">Fatty acyl-CoA reductase</fullName>
        <ecNumber evidence="10">1.2.1.84</ecNumber>
    </recommendedName>
</protein>
<feature type="domain" description="Fatty acyl-CoA reductase C-terminal" evidence="11">
    <location>
        <begin position="361"/>
        <end position="453"/>
    </location>
</feature>
<dbReference type="FunFam" id="3.40.50.720:FF:000143">
    <property type="entry name" value="Fatty acyl-CoA reductase"/>
    <property type="match status" value="1"/>
</dbReference>
<evidence type="ECO:0000313" key="14">
    <source>
        <dbReference type="Proteomes" id="UP000007266"/>
    </source>
</evidence>
<keyword evidence="4 10" id="KW-0812">Transmembrane</keyword>
<evidence type="ECO:0000259" key="12">
    <source>
        <dbReference type="Pfam" id="PF07993"/>
    </source>
</evidence>
<evidence type="ECO:0000313" key="13">
    <source>
        <dbReference type="EMBL" id="EFA05103.1"/>
    </source>
</evidence>
<proteinExistence type="inferred from homology"/>
<keyword evidence="3 10" id="KW-0444">Lipid biosynthesis</keyword>
<dbReference type="FunCoup" id="D2A5A7">
    <property type="interactions" value="62"/>
</dbReference>
<dbReference type="PANTHER" id="PTHR11011">
    <property type="entry name" value="MALE STERILITY PROTEIN 2-RELATED"/>
    <property type="match status" value="1"/>
</dbReference>
<evidence type="ECO:0000256" key="4">
    <source>
        <dbReference type="ARBA" id="ARBA00022692"/>
    </source>
</evidence>
<organism evidence="13 14">
    <name type="scientific">Tribolium castaneum</name>
    <name type="common">Red flour beetle</name>
    <dbReference type="NCBI Taxonomy" id="7070"/>
    <lineage>
        <taxon>Eukaryota</taxon>
        <taxon>Metazoa</taxon>
        <taxon>Ecdysozoa</taxon>
        <taxon>Arthropoda</taxon>
        <taxon>Hexapoda</taxon>
        <taxon>Insecta</taxon>
        <taxon>Pterygota</taxon>
        <taxon>Neoptera</taxon>
        <taxon>Endopterygota</taxon>
        <taxon>Coleoptera</taxon>
        <taxon>Polyphaga</taxon>
        <taxon>Cucujiformia</taxon>
        <taxon>Tenebrionidae</taxon>
        <taxon>Tenebrionidae incertae sedis</taxon>
        <taxon>Tribolium</taxon>
    </lineage>
</organism>
<dbReference type="Pfam" id="PF03015">
    <property type="entry name" value="Sterile"/>
    <property type="match status" value="1"/>
</dbReference>
<dbReference type="HOGENOM" id="CLU_024661_0_2_1"/>
<feature type="domain" description="Thioester reductase (TE)" evidence="12">
    <location>
        <begin position="17"/>
        <end position="285"/>
    </location>
</feature>
<dbReference type="InterPro" id="IPR033640">
    <property type="entry name" value="FAR_C"/>
</dbReference>
<name>D2A5A7_TRICA</name>
<dbReference type="EC" id="1.2.1.84" evidence="10"/>
<dbReference type="Pfam" id="PF07993">
    <property type="entry name" value="NAD_binding_4"/>
    <property type="match status" value="1"/>
</dbReference>
<dbReference type="GO" id="GO:0005777">
    <property type="term" value="C:peroxisome"/>
    <property type="evidence" value="ECO:0000318"/>
    <property type="project" value="GO_Central"/>
</dbReference>
<dbReference type="SUPFAM" id="SSF51735">
    <property type="entry name" value="NAD(P)-binding Rossmann-fold domains"/>
    <property type="match status" value="1"/>
</dbReference>
<dbReference type="InParanoid" id="D2A5A7"/>
<comment type="subcellular location">
    <subcellularLocation>
        <location evidence="1">Membrane</location>
        <topology evidence="1">Multi-pass membrane protein</topology>
    </subcellularLocation>
</comment>
<evidence type="ECO:0000256" key="1">
    <source>
        <dbReference type="ARBA" id="ARBA00004141"/>
    </source>
</evidence>
<keyword evidence="10" id="KW-0560">Oxidoreductase</keyword>
<evidence type="ECO:0000256" key="10">
    <source>
        <dbReference type="RuleBase" id="RU363097"/>
    </source>
</evidence>
<evidence type="ECO:0000256" key="2">
    <source>
        <dbReference type="ARBA" id="ARBA00005928"/>
    </source>
</evidence>
<dbReference type="GO" id="GO:0102965">
    <property type="term" value="F:alcohol-forming long-chain fatty acyl-CoA reductase activity"/>
    <property type="evidence" value="ECO:0007669"/>
    <property type="project" value="UniProtKB-EC"/>
</dbReference>
<accession>D2A5A7</accession>
<dbReference type="OrthoDB" id="429813at2759"/>
<sequence>MGDSQICKFYDGQNVLVTGGTGFMGKILIEKLLRSTDVATIFLLIREKKGKNVHTRLDDIFDNIIFERLKKERPKFRHRVVAVAGDCSISGLGLTITDRQKLMSEVHIAFHVAATVRFDENLKLSYSINVKGTADVIELCRQMKNLKSLIHVSTAYSNCHLDSIDETFYDYPVDYEKVGALLEKVSKSEADKLTPRVIGKWPNTYTFTKALAEALIRNTATSLPVGIFRPAIVISTYKEPMESWIDNLYGPTGAVAGAASGLLRVFPCNEDVVADIVPVDTCVAGIIAAAWDVTNKRNERTSPSIPIYNYVSSVSNSVTWNEYITLNKIHGTKYPLLKALWTIKIAAISDPRLYLLMRIFLHLIPAFFLDFCAIIVGQKPRLVSMYSKIHKFSDVIAFFCTREWKFTNDNVENLWEKMNTADKELFPLSITTVPWITYFRGYFKGIRVHLLNDPMSTLDEARARKRKFDFAHNGLKFLFVFIIVTLFWIVVFKTAALFSSDTEAVTFSNSTDNFLTDVLNS</sequence>
<dbReference type="GO" id="GO:0080019">
    <property type="term" value="F:alcohol-forming very long-chain fatty acyl-CoA reductase activity"/>
    <property type="evidence" value="ECO:0000318"/>
    <property type="project" value="GO_Central"/>
</dbReference>
<evidence type="ECO:0000256" key="7">
    <source>
        <dbReference type="ARBA" id="ARBA00023098"/>
    </source>
</evidence>
<evidence type="ECO:0000256" key="6">
    <source>
        <dbReference type="ARBA" id="ARBA00022989"/>
    </source>
</evidence>
<dbReference type="PhylomeDB" id="D2A5A7"/>
<keyword evidence="5 10" id="KW-0521">NADP</keyword>
<dbReference type="CDD" id="cd09071">
    <property type="entry name" value="FAR_C"/>
    <property type="match status" value="1"/>
</dbReference>
<dbReference type="GO" id="GO:0016020">
    <property type="term" value="C:membrane"/>
    <property type="evidence" value="ECO:0007669"/>
    <property type="project" value="UniProtKB-SubCell"/>
</dbReference>
<keyword evidence="7 10" id="KW-0443">Lipid metabolism</keyword>
<reference evidence="13 14" key="1">
    <citation type="journal article" date="2008" name="Nature">
        <title>The genome of the model beetle and pest Tribolium castaneum.</title>
        <authorList>
            <consortium name="Tribolium Genome Sequencing Consortium"/>
            <person name="Richards S."/>
            <person name="Gibbs R.A."/>
            <person name="Weinstock G.M."/>
            <person name="Brown S.J."/>
            <person name="Denell R."/>
            <person name="Beeman R.W."/>
            <person name="Gibbs R."/>
            <person name="Beeman R.W."/>
            <person name="Brown S.J."/>
            <person name="Bucher G."/>
            <person name="Friedrich M."/>
            <person name="Grimmelikhuijzen C.J."/>
            <person name="Klingler M."/>
            <person name="Lorenzen M."/>
            <person name="Richards S."/>
            <person name="Roth S."/>
            <person name="Schroder R."/>
            <person name="Tautz D."/>
            <person name="Zdobnov E.M."/>
            <person name="Muzny D."/>
            <person name="Gibbs R.A."/>
            <person name="Weinstock G.M."/>
            <person name="Attaway T."/>
            <person name="Bell S."/>
            <person name="Buhay C.J."/>
            <person name="Chandrabose M.N."/>
            <person name="Chavez D."/>
            <person name="Clerk-Blankenburg K.P."/>
            <person name="Cree A."/>
            <person name="Dao M."/>
            <person name="Davis C."/>
            <person name="Chacko J."/>
            <person name="Dinh H."/>
            <person name="Dugan-Rocha S."/>
            <person name="Fowler G."/>
            <person name="Garner T.T."/>
            <person name="Garnes J."/>
            <person name="Gnirke A."/>
            <person name="Hawes A."/>
            <person name="Hernandez J."/>
            <person name="Hines S."/>
            <person name="Holder M."/>
            <person name="Hume J."/>
            <person name="Jhangiani S.N."/>
            <person name="Joshi V."/>
            <person name="Khan Z.M."/>
            <person name="Jackson L."/>
            <person name="Kovar C."/>
            <person name="Kowis A."/>
            <person name="Lee S."/>
            <person name="Lewis L.R."/>
            <person name="Margolis J."/>
            <person name="Morgan M."/>
            <person name="Nazareth L.V."/>
            <person name="Nguyen N."/>
            <person name="Okwuonu G."/>
            <person name="Parker D."/>
            <person name="Richards S."/>
            <person name="Ruiz S.J."/>
            <person name="Santibanez J."/>
            <person name="Savard J."/>
            <person name="Scherer S.E."/>
            <person name="Schneider B."/>
            <person name="Sodergren E."/>
            <person name="Tautz D."/>
            <person name="Vattahil S."/>
            <person name="Villasana D."/>
            <person name="White C.S."/>
            <person name="Wright R."/>
            <person name="Park Y."/>
            <person name="Beeman R.W."/>
            <person name="Lord J."/>
            <person name="Oppert B."/>
            <person name="Lorenzen M."/>
            <person name="Brown S."/>
            <person name="Wang L."/>
            <person name="Savard J."/>
            <person name="Tautz D."/>
            <person name="Richards S."/>
            <person name="Weinstock G."/>
            <person name="Gibbs R.A."/>
            <person name="Liu Y."/>
            <person name="Worley K."/>
            <person name="Weinstock G."/>
            <person name="Elsik C.G."/>
            <person name="Reese J.T."/>
            <person name="Elhaik E."/>
            <person name="Landan G."/>
            <person name="Graur D."/>
            <person name="Arensburger P."/>
            <person name="Atkinson P."/>
            <person name="Beeman R.W."/>
            <person name="Beidler J."/>
            <person name="Brown S.J."/>
            <person name="Demuth J.P."/>
            <person name="Drury D.W."/>
            <person name="Du Y.Z."/>
            <person name="Fujiwara H."/>
            <person name="Lorenzen M."/>
            <person name="Maselli V."/>
            <person name="Osanai M."/>
            <person name="Park Y."/>
            <person name="Robertson H.M."/>
            <person name="Tu Z."/>
            <person name="Wang J.J."/>
            <person name="Wang S."/>
            <person name="Richards S."/>
            <person name="Song H."/>
            <person name="Zhang L."/>
            <person name="Sodergren E."/>
            <person name="Werner D."/>
            <person name="Stanke M."/>
            <person name="Morgenstern B."/>
            <person name="Solovyev V."/>
            <person name="Kosarev P."/>
            <person name="Brown G."/>
            <person name="Chen H.C."/>
            <person name="Ermolaeva O."/>
            <person name="Hlavina W."/>
            <person name="Kapustin Y."/>
            <person name="Kiryutin B."/>
            <person name="Kitts P."/>
            <person name="Maglott D."/>
            <person name="Pruitt K."/>
            <person name="Sapojnikov V."/>
            <person name="Souvorov A."/>
            <person name="Mackey A.J."/>
            <person name="Waterhouse R.M."/>
            <person name="Wyder S."/>
            <person name="Zdobnov E.M."/>
            <person name="Zdobnov E.M."/>
            <person name="Wyder S."/>
            <person name="Kriventseva E.V."/>
            <person name="Kadowaki T."/>
            <person name="Bork P."/>
            <person name="Aranda M."/>
            <person name="Bao R."/>
            <person name="Beermann A."/>
            <person name="Berns N."/>
            <person name="Bolognesi R."/>
            <person name="Bonneton F."/>
            <person name="Bopp D."/>
            <person name="Brown S.J."/>
            <person name="Bucher G."/>
            <person name="Butts T."/>
            <person name="Chaumot A."/>
            <person name="Denell R.E."/>
            <person name="Ferrier D.E."/>
            <person name="Friedrich M."/>
            <person name="Gordon C.M."/>
            <person name="Jindra M."/>
            <person name="Klingler M."/>
            <person name="Lan Q."/>
            <person name="Lattorff H.M."/>
            <person name="Laudet V."/>
            <person name="von Levetsow C."/>
            <person name="Liu Z."/>
            <person name="Lutz R."/>
            <person name="Lynch J.A."/>
            <person name="da Fonseca R.N."/>
            <person name="Posnien N."/>
            <person name="Reuter R."/>
            <person name="Roth S."/>
            <person name="Savard J."/>
            <person name="Schinko J.B."/>
            <person name="Schmitt C."/>
            <person name="Schoppmeier M."/>
            <person name="Schroder R."/>
            <person name="Shippy T.D."/>
            <person name="Simonnet F."/>
            <person name="Marques-Souza H."/>
            <person name="Tautz D."/>
            <person name="Tomoyasu Y."/>
            <person name="Trauner J."/>
            <person name="Van der Zee M."/>
            <person name="Vervoort M."/>
            <person name="Wittkopp N."/>
            <person name="Wimmer E.A."/>
            <person name="Yang X."/>
            <person name="Jones A.K."/>
            <person name="Sattelle D.B."/>
            <person name="Ebert P.R."/>
            <person name="Nelson D."/>
            <person name="Scott J.G."/>
            <person name="Beeman R.W."/>
            <person name="Muthukrishnan S."/>
            <person name="Kramer K.J."/>
            <person name="Arakane Y."/>
            <person name="Beeman R.W."/>
            <person name="Zhu Q."/>
            <person name="Hogenkamp D."/>
            <person name="Dixit R."/>
            <person name="Oppert B."/>
            <person name="Jiang H."/>
            <person name="Zou Z."/>
            <person name="Marshall J."/>
            <person name="Elpidina E."/>
            <person name="Vinokurov K."/>
            <person name="Oppert C."/>
            <person name="Zou Z."/>
            <person name="Evans J."/>
            <person name="Lu Z."/>
            <person name="Zhao P."/>
            <person name="Sumathipala N."/>
            <person name="Altincicek B."/>
            <person name="Vilcinskas A."/>
            <person name="Williams M."/>
            <person name="Hultmark D."/>
            <person name="Hetru C."/>
            <person name="Jiang H."/>
            <person name="Grimmelikhuijzen C.J."/>
            <person name="Hauser F."/>
            <person name="Cazzamali G."/>
            <person name="Williamson M."/>
            <person name="Park Y."/>
            <person name="Li B."/>
            <person name="Tanaka Y."/>
            <person name="Predel R."/>
            <person name="Neupert S."/>
            <person name="Schachtner J."/>
            <person name="Verleyen P."/>
            <person name="Raible F."/>
            <person name="Bork P."/>
            <person name="Friedrich M."/>
            <person name="Walden K.K."/>
            <person name="Robertson H.M."/>
            <person name="Angeli S."/>
            <person name="Foret S."/>
            <person name="Bucher G."/>
            <person name="Schuetz S."/>
            <person name="Maleszka R."/>
            <person name="Wimmer E.A."/>
            <person name="Beeman R.W."/>
            <person name="Lorenzen M."/>
            <person name="Tomoyasu Y."/>
            <person name="Miller S.C."/>
            <person name="Grossmann D."/>
            <person name="Bucher G."/>
        </authorList>
    </citation>
    <scope>NUCLEOTIDE SEQUENCE [LARGE SCALE GENOMIC DNA]</scope>
    <source>
        <strain evidence="13 14">Georgia GA2</strain>
    </source>
</reference>
<dbReference type="EMBL" id="KQ971345">
    <property type="protein sequence ID" value="EFA05103.1"/>
    <property type="molecule type" value="Genomic_DNA"/>
</dbReference>
<dbReference type="OMA" id="IGWTDNL"/>
<dbReference type="InterPro" id="IPR036291">
    <property type="entry name" value="NAD(P)-bd_dom_sf"/>
</dbReference>
<dbReference type="InterPro" id="IPR013120">
    <property type="entry name" value="FAR_NAD-bd"/>
</dbReference>
<dbReference type="GO" id="GO:0035336">
    <property type="term" value="P:long-chain fatty-acyl-CoA metabolic process"/>
    <property type="evidence" value="ECO:0000318"/>
    <property type="project" value="GO_Central"/>
</dbReference>
<feature type="transmembrane region" description="Helical" evidence="10">
    <location>
        <begin position="474"/>
        <end position="498"/>
    </location>
</feature>
<dbReference type="Proteomes" id="UP000007266">
    <property type="component" value="Linkage group 6"/>
</dbReference>
<keyword evidence="8 10" id="KW-0472">Membrane</keyword>
<keyword evidence="14" id="KW-1185">Reference proteome</keyword>
<feature type="transmembrane region" description="Helical" evidence="10">
    <location>
        <begin position="353"/>
        <end position="376"/>
    </location>
</feature>
<evidence type="ECO:0000256" key="5">
    <source>
        <dbReference type="ARBA" id="ARBA00022857"/>
    </source>
</evidence>
<comment type="similarity">
    <text evidence="2 10">Belongs to the fatty acyl-CoA reductase family.</text>
</comment>
<evidence type="ECO:0000256" key="8">
    <source>
        <dbReference type="ARBA" id="ARBA00023136"/>
    </source>
</evidence>
<comment type="function">
    <text evidence="10">Catalyzes the reduction of fatty acyl-CoA to fatty alcohols.</text>
</comment>